<name>G3HIF4_CRIGR</name>
<dbReference type="Proteomes" id="UP000001075">
    <property type="component" value="Unassembled WGS sequence"/>
</dbReference>
<gene>
    <name evidence="1" type="ORF">I79_010415</name>
</gene>
<organism evidence="1 2">
    <name type="scientific">Cricetulus griseus</name>
    <name type="common">Chinese hamster</name>
    <name type="synonym">Cricetulus barabensis griseus</name>
    <dbReference type="NCBI Taxonomy" id="10029"/>
    <lineage>
        <taxon>Eukaryota</taxon>
        <taxon>Metazoa</taxon>
        <taxon>Chordata</taxon>
        <taxon>Craniata</taxon>
        <taxon>Vertebrata</taxon>
        <taxon>Euteleostomi</taxon>
        <taxon>Mammalia</taxon>
        <taxon>Eutheria</taxon>
        <taxon>Euarchontoglires</taxon>
        <taxon>Glires</taxon>
        <taxon>Rodentia</taxon>
        <taxon>Myomorpha</taxon>
        <taxon>Muroidea</taxon>
        <taxon>Cricetidae</taxon>
        <taxon>Cricetinae</taxon>
        <taxon>Cricetulus</taxon>
    </lineage>
</organism>
<sequence>MAWCREGSQGKHTAVVEKLLTRDHIPENPCARQQIKCAGEIYVFICKGIL</sequence>
<dbReference type="AlphaFoldDB" id="G3HIF4"/>
<evidence type="ECO:0000313" key="1">
    <source>
        <dbReference type="EMBL" id="EGW09494.1"/>
    </source>
</evidence>
<protein>
    <submittedName>
        <fullName evidence="1">Uncharacterized protein</fullName>
    </submittedName>
</protein>
<dbReference type="InParanoid" id="G3HIF4"/>
<accession>G3HIF4</accession>
<reference evidence="2" key="1">
    <citation type="journal article" date="2011" name="Nat. Biotechnol.">
        <title>The genomic sequence of the Chinese hamster ovary (CHO)-K1 cell line.</title>
        <authorList>
            <person name="Xu X."/>
            <person name="Nagarajan H."/>
            <person name="Lewis N.E."/>
            <person name="Pan S."/>
            <person name="Cai Z."/>
            <person name="Liu X."/>
            <person name="Chen W."/>
            <person name="Xie M."/>
            <person name="Wang W."/>
            <person name="Hammond S."/>
            <person name="Andersen M.R."/>
            <person name="Neff N."/>
            <person name="Passarelli B."/>
            <person name="Koh W."/>
            <person name="Fan H.C."/>
            <person name="Wang J."/>
            <person name="Gui Y."/>
            <person name="Lee K.H."/>
            <person name="Betenbaugh M.J."/>
            <person name="Quake S.R."/>
            <person name="Famili I."/>
            <person name="Palsson B.O."/>
            <person name="Wang J."/>
        </authorList>
    </citation>
    <scope>NUCLEOTIDE SEQUENCE [LARGE SCALE GENOMIC DNA]</scope>
    <source>
        <strain evidence="2">CHO K1 cell line</strain>
    </source>
</reference>
<dbReference type="EMBL" id="JH000402">
    <property type="protein sequence ID" value="EGW09494.1"/>
    <property type="molecule type" value="Genomic_DNA"/>
</dbReference>
<proteinExistence type="predicted"/>
<evidence type="ECO:0000313" key="2">
    <source>
        <dbReference type="Proteomes" id="UP000001075"/>
    </source>
</evidence>